<evidence type="ECO:0000256" key="5">
    <source>
        <dbReference type="ARBA" id="ARBA00022605"/>
    </source>
</evidence>
<dbReference type="GO" id="GO:0004664">
    <property type="term" value="F:prephenate dehydratase activity"/>
    <property type="evidence" value="ECO:0000318"/>
    <property type="project" value="GO_Central"/>
</dbReference>
<dbReference type="FunFam" id="3.40.190.10:FF:000028">
    <property type="entry name" value="Arogenate dehydratase"/>
    <property type="match status" value="1"/>
</dbReference>
<evidence type="ECO:0000256" key="9">
    <source>
        <dbReference type="ARBA" id="ARBA00023222"/>
    </source>
</evidence>
<keyword evidence="10 12" id="KW-0456">Lyase</keyword>
<dbReference type="Proteomes" id="UP000004994">
    <property type="component" value="Chromosome 11"/>
</dbReference>
<dbReference type="PANTHER" id="PTHR21022:SF42">
    <property type="entry name" value="AROGENATE DEHYDRATASE_PREPHENATE DEHYDRATASE 2, CHLOROPLASTIC"/>
    <property type="match status" value="1"/>
</dbReference>
<evidence type="ECO:0000256" key="12">
    <source>
        <dbReference type="RuleBase" id="RU363004"/>
    </source>
</evidence>
<dbReference type="InterPro" id="IPR045865">
    <property type="entry name" value="ACT-like_dom_sf"/>
</dbReference>
<feature type="domain" description="Prephenate dehydratase" evidence="14">
    <location>
        <begin position="110"/>
        <end position="285"/>
    </location>
</feature>
<dbReference type="InParanoid" id="A0A3Q7J1V8"/>
<evidence type="ECO:0000256" key="8">
    <source>
        <dbReference type="ARBA" id="ARBA00023141"/>
    </source>
</evidence>
<dbReference type="CDD" id="cd13631">
    <property type="entry name" value="PBP2_Ct-PDT_like"/>
    <property type="match status" value="1"/>
</dbReference>
<feature type="compositionally biased region" description="Low complexity" evidence="13">
    <location>
        <begin position="8"/>
        <end position="24"/>
    </location>
</feature>
<dbReference type="Gene3D" id="3.40.190.10">
    <property type="entry name" value="Periplasmic binding protein-like II"/>
    <property type="match status" value="2"/>
</dbReference>
<dbReference type="OMA" id="PLMIYRE"/>
<dbReference type="InterPro" id="IPR018528">
    <property type="entry name" value="Preph_deHydtase_CS"/>
</dbReference>
<keyword evidence="7 12" id="KW-0809">Transit peptide</keyword>
<dbReference type="FunCoup" id="A0A3Q7J1V8">
    <property type="interactions" value="728"/>
</dbReference>
<evidence type="ECO:0000256" key="3">
    <source>
        <dbReference type="ARBA" id="ARBA00013259"/>
    </source>
</evidence>
<dbReference type="GO" id="GO:0009570">
    <property type="term" value="C:chloroplast stroma"/>
    <property type="evidence" value="ECO:0007669"/>
    <property type="project" value="UniProtKB-SubCell"/>
</dbReference>
<dbReference type="GO" id="GO:0009094">
    <property type="term" value="P:L-phenylalanine biosynthetic process"/>
    <property type="evidence" value="ECO:0000318"/>
    <property type="project" value="GO_Central"/>
</dbReference>
<name>A0A3Q7J1V8_SOLLC</name>
<dbReference type="PROSITE" id="PS00858">
    <property type="entry name" value="PREPHENATE_DEHYDR_2"/>
    <property type="match status" value="1"/>
</dbReference>
<dbReference type="GO" id="GO:0010020">
    <property type="term" value="P:chloroplast fission"/>
    <property type="evidence" value="ECO:0007669"/>
    <property type="project" value="EnsemblPlants"/>
</dbReference>
<dbReference type="GO" id="GO:0047769">
    <property type="term" value="F:arogenate dehydratase activity"/>
    <property type="evidence" value="ECO:0000318"/>
    <property type="project" value="GO_Central"/>
</dbReference>
<evidence type="ECO:0000256" key="10">
    <source>
        <dbReference type="ARBA" id="ARBA00023239"/>
    </source>
</evidence>
<dbReference type="InterPro" id="IPR002912">
    <property type="entry name" value="ACT_dom"/>
</dbReference>
<dbReference type="SUPFAM" id="SSF53850">
    <property type="entry name" value="Periplasmic binding protein-like II"/>
    <property type="match status" value="1"/>
</dbReference>
<dbReference type="EnsemblPlants" id="Solyc11g072520.2.1">
    <property type="protein sequence ID" value="Solyc11g072520.2.1"/>
    <property type="gene ID" value="Solyc11g072520.2"/>
</dbReference>
<dbReference type="CDD" id="cd04905">
    <property type="entry name" value="ACT_CM-PDT"/>
    <property type="match status" value="1"/>
</dbReference>
<dbReference type="UniPathway" id="UPA00121">
    <property type="reaction ID" value="UER00344"/>
</dbReference>
<dbReference type="STRING" id="4081.A0A3Q7J1V8"/>
<keyword evidence="5 12" id="KW-0028">Amino-acid biosynthesis</keyword>
<dbReference type="PROSITE" id="PS51671">
    <property type="entry name" value="ACT"/>
    <property type="match status" value="1"/>
</dbReference>
<dbReference type="GO" id="GO:0010319">
    <property type="term" value="C:stromule"/>
    <property type="evidence" value="ECO:0007669"/>
    <property type="project" value="EnsemblPlants"/>
</dbReference>
<dbReference type="GO" id="GO:0009507">
    <property type="term" value="C:chloroplast"/>
    <property type="evidence" value="ECO:0000318"/>
    <property type="project" value="GO_Central"/>
</dbReference>
<protein>
    <recommendedName>
        <fullName evidence="3 12">Arogenate dehydratase</fullName>
        <ecNumber evidence="3 12">4.2.1.91</ecNumber>
    </recommendedName>
</protein>
<feature type="domain" description="ACT" evidence="15">
    <location>
        <begin position="299"/>
        <end position="393"/>
    </location>
</feature>
<keyword evidence="17" id="KW-1185">Reference proteome</keyword>
<dbReference type="PROSITE" id="PS00857">
    <property type="entry name" value="PREPHENATE_DEHYDR_1"/>
    <property type="match status" value="1"/>
</dbReference>
<keyword evidence="9 12" id="KW-0584">Phenylalanine biosynthesis</keyword>
<evidence type="ECO:0000256" key="11">
    <source>
        <dbReference type="ARBA" id="ARBA00050723"/>
    </source>
</evidence>
<evidence type="ECO:0000259" key="14">
    <source>
        <dbReference type="PROSITE" id="PS51171"/>
    </source>
</evidence>
<evidence type="ECO:0000256" key="7">
    <source>
        <dbReference type="ARBA" id="ARBA00022946"/>
    </source>
</evidence>
<dbReference type="Gramene" id="Solyc11g072520.2.1">
    <property type="protein sequence ID" value="Solyc11g072520.2.1"/>
    <property type="gene ID" value="Solyc11g072520.2"/>
</dbReference>
<evidence type="ECO:0000256" key="6">
    <source>
        <dbReference type="ARBA" id="ARBA00022640"/>
    </source>
</evidence>
<keyword evidence="8 12" id="KW-0057">Aromatic amino acid biosynthesis</keyword>
<organism evidence="16">
    <name type="scientific">Solanum lycopersicum</name>
    <name type="common">Tomato</name>
    <name type="synonym">Lycopersicon esculentum</name>
    <dbReference type="NCBI Taxonomy" id="4081"/>
    <lineage>
        <taxon>Eukaryota</taxon>
        <taxon>Viridiplantae</taxon>
        <taxon>Streptophyta</taxon>
        <taxon>Embryophyta</taxon>
        <taxon>Tracheophyta</taxon>
        <taxon>Spermatophyta</taxon>
        <taxon>Magnoliopsida</taxon>
        <taxon>eudicotyledons</taxon>
        <taxon>Gunneridae</taxon>
        <taxon>Pentapetalae</taxon>
        <taxon>asterids</taxon>
        <taxon>lamiids</taxon>
        <taxon>Solanales</taxon>
        <taxon>Solanaceae</taxon>
        <taxon>Solanoideae</taxon>
        <taxon>Solaneae</taxon>
        <taxon>Solanum</taxon>
        <taxon>Solanum subgen. Lycopersicon</taxon>
    </lineage>
</organism>
<sequence>MAATIVRSPKLSLSLSTPESTTSNLPSLNQSFFTPLPKRRRCISIYACSAGDQSNSAFGGEIKKGQAIELNKVNDENPYEFNAKDSPNPLPRPLTSADLNNMASQGSRLRVAYQGVRGAYSESAAEKAYPNCEAVPCEQFDTAFEAVERWLVDRAVLPIENSLGGSIHRNYDLLLRHRLHIVGEVKLAVRHCLLANNGVKIEDLKRVLSHPQALAQCENTLTKLGLVREAVDDTAGAAKYIAFSKLKDAGAVASLAASRIYGLNVLAQDIQDDSDNVTRFLMLAREPIIPRTDKPFKTSVVFSLDEGPGVLFKALAVFAMRNINLTKIESRPLQKQALKVLEDSADGFPKYFPYLFYVDFEASMADQRAQNALGHLKEGGEFATFLRVLGSYPSDSGIA</sequence>
<proteinExistence type="predicted"/>
<dbReference type="Pfam" id="PF00800">
    <property type="entry name" value="PDT"/>
    <property type="match status" value="1"/>
</dbReference>
<dbReference type="EC" id="4.2.1.91" evidence="3 12"/>
<reference evidence="16" key="1">
    <citation type="journal article" date="2012" name="Nature">
        <title>The tomato genome sequence provides insights into fleshy fruit evolution.</title>
        <authorList>
            <consortium name="Tomato Genome Consortium"/>
        </authorList>
    </citation>
    <scope>NUCLEOTIDE SEQUENCE [LARGE SCALE GENOMIC DNA]</scope>
    <source>
        <strain evidence="16">cv. Heinz 1706</strain>
    </source>
</reference>
<dbReference type="GO" id="GO:0005737">
    <property type="term" value="C:cytoplasm"/>
    <property type="evidence" value="ECO:0000318"/>
    <property type="project" value="GO_Central"/>
</dbReference>
<evidence type="ECO:0000256" key="13">
    <source>
        <dbReference type="SAM" id="MobiDB-lite"/>
    </source>
</evidence>
<comment type="function">
    <text evidence="12">Converts the prephenate produced from the shikimate-chorismate pathway into phenylalanine.</text>
</comment>
<feature type="region of interest" description="Disordered" evidence="13">
    <location>
        <begin position="1"/>
        <end position="24"/>
    </location>
</feature>
<evidence type="ECO:0000313" key="16">
    <source>
        <dbReference type="EnsemblPlants" id="Solyc11g072520.2.1"/>
    </source>
</evidence>
<dbReference type="InterPro" id="IPR001086">
    <property type="entry name" value="Preph_deHydtase"/>
</dbReference>
<evidence type="ECO:0000313" key="17">
    <source>
        <dbReference type="Proteomes" id="UP000004994"/>
    </source>
</evidence>
<dbReference type="AlphaFoldDB" id="A0A3Q7J1V8"/>
<accession>A0A3Q7J1V8</accession>
<keyword evidence="6 12" id="KW-0934">Plastid</keyword>
<dbReference type="PROSITE" id="PS51171">
    <property type="entry name" value="PREPHENATE_DEHYDR_3"/>
    <property type="match status" value="1"/>
</dbReference>
<comment type="subcellular location">
    <subcellularLocation>
        <location evidence="1 12">Plastid</location>
        <location evidence="1 12">Chloroplast stroma</location>
    </subcellularLocation>
</comment>
<keyword evidence="4 12" id="KW-0150">Chloroplast</keyword>
<dbReference type="SUPFAM" id="SSF55021">
    <property type="entry name" value="ACT-like"/>
    <property type="match status" value="1"/>
</dbReference>
<comment type="catalytic activity">
    <reaction evidence="11">
        <text>L-arogenate + H(+) = L-phenylalanine + CO2 + H2O</text>
        <dbReference type="Rhea" id="RHEA:12536"/>
        <dbReference type="ChEBI" id="CHEBI:15377"/>
        <dbReference type="ChEBI" id="CHEBI:15378"/>
        <dbReference type="ChEBI" id="CHEBI:16526"/>
        <dbReference type="ChEBI" id="CHEBI:58095"/>
        <dbReference type="ChEBI" id="CHEBI:58180"/>
        <dbReference type="EC" id="4.2.1.91"/>
    </reaction>
    <physiologicalReaction direction="left-to-right" evidence="11">
        <dbReference type="Rhea" id="RHEA:12537"/>
    </physiologicalReaction>
</comment>
<dbReference type="Gene3D" id="3.30.70.260">
    <property type="match status" value="1"/>
</dbReference>
<comment type="pathway">
    <text evidence="2 12">Amino-acid biosynthesis; L-phenylalanine biosynthesis; L-phenylalanine from L-arogenate: step 1/1.</text>
</comment>
<dbReference type="PaxDb" id="4081-Solyc11g072520.1.1"/>
<evidence type="ECO:0000256" key="1">
    <source>
        <dbReference type="ARBA" id="ARBA00004470"/>
    </source>
</evidence>
<reference evidence="16" key="2">
    <citation type="submission" date="2019-01" db="UniProtKB">
        <authorList>
            <consortium name="EnsemblPlants"/>
        </authorList>
    </citation>
    <scope>IDENTIFICATION</scope>
    <source>
        <strain evidence="16">cv. Heinz 1706</strain>
    </source>
</reference>
<evidence type="ECO:0000256" key="4">
    <source>
        <dbReference type="ARBA" id="ARBA00022528"/>
    </source>
</evidence>
<evidence type="ECO:0000256" key="2">
    <source>
        <dbReference type="ARBA" id="ARBA00004929"/>
    </source>
</evidence>
<dbReference type="FunFam" id="3.40.190.10:FF:000031">
    <property type="entry name" value="Arogenate dehydratase"/>
    <property type="match status" value="1"/>
</dbReference>
<dbReference type="PANTHER" id="PTHR21022">
    <property type="entry name" value="PREPHENATE DEHYDRATASE P PROTEIN"/>
    <property type="match status" value="1"/>
</dbReference>
<evidence type="ECO:0000259" key="15">
    <source>
        <dbReference type="PROSITE" id="PS51671"/>
    </source>
</evidence>